<dbReference type="STRING" id="762903.Pedsa_0692"/>
<protein>
    <submittedName>
        <fullName evidence="8">RagB/SusD domain protein</fullName>
    </submittedName>
</protein>
<evidence type="ECO:0000256" key="1">
    <source>
        <dbReference type="ARBA" id="ARBA00004442"/>
    </source>
</evidence>
<evidence type="ECO:0000256" key="4">
    <source>
        <dbReference type="ARBA" id="ARBA00023136"/>
    </source>
</evidence>
<dbReference type="GO" id="GO:0009279">
    <property type="term" value="C:cell outer membrane"/>
    <property type="evidence" value="ECO:0007669"/>
    <property type="project" value="UniProtKB-SubCell"/>
</dbReference>
<evidence type="ECO:0000256" key="2">
    <source>
        <dbReference type="ARBA" id="ARBA00006275"/>
    </source>
</evidence>
<comment type="similarity">
    <text evidence="2">Belongs to the SusD family.</text>
</comment>
<evidence type="ECO:0000256" key="5">
    <source>
        <dbReference type="ARBA" id="ARBA00023237"/>
    </source>
</evidence>
<dbReference type="EMBL" id="CP002545">
    <property type="protein sequence ID" value="ADY51268.1"/>
    <property type="molecule type" value="Genomic_DNA"/>
</dbReference>
<dbReference type="InterPro" id="IPR033985">
    <property type="entry name" value="SusD-like_N"/>
</dbReference>
<evidence type="ECO:0000313" key="8">
    <source>
        <dbReference type="EMBL" id="ADY51268.1"/>
    </source>
</evidence>
<evidence type="ECO:0000313" key="9">
    <source>
        <dbReference type="Proteomes" id="UP000000310"/>
    </source>
</evidence>
<evidence type="ECO:0000259" key="7">
    <source>
        <dbReference type="Pfam" id="PF14322"/>
    </source>
</evidence>
<dbReference type="InterPro" id="IPR011990">
    <property type="entry name" value="TPR-like_helical_dom_sf"/>
</dbReference>
<dbReference type="OrthoDB" id="5694214at2"/>
<proteinExistence type="inferred from homology"/>
<dbReference type="HOGENOM" id="CLU_015553_1_1_10"/>
<feature type="domain" description="SusD-like N-terminal" evidence="7">
    <location>
        <begin position="89"/>
        <end position="220"/>
    </location>
</feature>
<keyword evidence="3" id="KW-0732">Signal</keyword>
<sequence>MKKIVYSLLVFIVISASSCEKFLEKNPLDFSPELTDYYNTPEKLESNIRSVYHSLQAFSLYGTLMHYRLGFEADEGYYARSSPTSGPHANDFTSGHSDINSFWRDLYSGVARANNFIANVDSNPSIDVDYRNRLRGEALFLRGYFYFMLVKTFGGVPLILEPLADVDNIDIPRATDKEVYDQILADMKEAETLVASIQEIGHGGRVNKSAVRGILARVCLYMAGYPLRDLTKYQEAKNWAYKVISDAGAGHTLNPSFSQIFINYAQDKYDPKESIWEVEFKGNGQDAFSEMGQVGYVNGPTTTSDVIGQGFGGVKATSKLFNIYILGDLRRDWTIASFTYSGTTHNFTGSYTTSVTQTYLNNREAGKFRREYETLKPKHKTQTPQNFPLLRYSDVLLMYAEADYETVHLGNEGSNGIPSDSAKLLVNQVRLRSFNVGGIKIRTNTSNPTTATNNLGFGINAGGSGYLSAPTITLPNTNPAGTTAGIYAKVSTAGVINFFDLERDPVTGYKMGSKYTLPNFSYVTITPTNGGTGARANARFYTAEEGELTAAELNDFRKAIQDERMREFAFETIRKGDLIRWGIFEFEMRQVANILSNAALTSNYYYSYFANVREKHKLWPIPAREMSLNRKLVQNPGW</sequence>
<reference evidence="8 9" key="1">
    <citation type="journal article" date="2011" name="Stand. Genomic Sci.">
        <title>Complete genome sequence of the gliding, heparinolytic Pedobacter saltans type strain (113).</title>
        <authorList>
            <person name="Liolios K."/>
            <person name="Sikorski J."/>
            <person name="Lu M."/>
            <person name="Nolan M."/>
            <person name="Lapidus A."/>
            <person name="Lucas S."/>
            <person name="Hammon N."/>
            <person name="Deshpande S."/>
            <person name="Cheng J.F."/>
            <person name="Tapia R."/>
            <person name="Han C."/>
            <person name="Goodwin L."/>
            <person name="Pitluck S."/>
            <person name="Huntemann M."/>
            <person name="Ivanova N."/>
            <person name="Pagani I."/>
            <person name="Mavromatis K."/>
            <person name="Ovchinikova G."/>
            <person name="Pati A."/>
            <person name="Chen A."/>
            <person name="Palaniappan K."/>
            <person name="Land M."/>
            <person name="Hauser L."/>
            <person name="Brambilla E.M."/>
            <person name="Kotsyurbenko O."/>
            <person name="Rohde M."/>
            <person name="Tindall B.J."/>
            <person name="Abt B."/>
            <person name="Goker M."/>
            <person name="Detter J.C."/>
            <person name="Woyke T."/>
            <person name="Bristow J."/>
            <person name="Eisen J.A."/>
            <person name="Markowitz V."/>
            <person name="Hugenholtz P."/>
            <person name="Klenk H.P."/>
            <person name="Kyrpides N.C."/>
        </authorList>
    </citation>
    <scope>NUCLEOTIDE SEQUENCE [LARGE SCALE GENOMIC DNA]</scope>
    <source>
        <strain evidence="9">ATCC 51119 / DSM 12145 / JCM 21818 / LMG 10337 / NBRC 100064 / NCIMB 13643</strain>
    </source>
</reference>
<dbReference type="PROSITE" id="PS51257">
    <property type="entry name" value="PROKAR_LIPOPROTEIN"/>
    <property type="match status" value="1"/>
</dbReference>
<dbReference type="SUPFAM" id="SSF48452">
    <property type="entry name" value="TPR-like"/>
    <property type="match status" value="1"/>
</dbReference>
<dbReference type="AlphaFoldDB" id="F0S8I4"/>
<dbReference type="Gene3D" id="1.25.40.390">
    <property type="match status" value="2"/>
</dbReference>
<name>F0S8I4_PSESL</name>
<evidence type="ECO:0000259" key="6">
    <source>
        <dbReference type="Pfam" id="PF07980"/>
    </source>
</evidence>
<reference evidence="9" key="2">
    <citation type="submission" date="2011-02" db="EMBL/GenBank/DDBJ databases">
        <title>The complete genome of Pedobacter saltans DSM 12145.</title>
        <authorList>
            <consortium name="US DOE Joint Genome Institute (JGI-PGF)"/>
            <person name="Lucas S."/>
            <person name="Copeland A."/>
            <person name="Lapidus A."/>
            <person name="Bruce D."/>
            <person name="Goodwin L."/>
            <person name="Pitluck S."/>
            <person name="Kyrpides N."/>
            <person name="Mavromatis K."/>
            <person name="Pagani I."/>
            <person name="Ivanova N."/>
            <person name="Ovchinnikova G."/>
            <person name="Lu M."/>
            <person name="Detter J.C."/>
            <person name="Han C."/>
            <person name="Land M."/>
            <person name="Hauser L."/>
            <person name="Markowitz V."/>
            <person name="Cheng J.-F."/>
            <person name="Hugenholtz P."/>
            <person name="Woyke T."/>
            <person name="Wu D."/>
            <person name="Tindall B."/>
            <person name="Pomrenke H.G."/>
            <person name="Brambilla E."/>
            <person name="Klenk H.-P."/>
            <person name="Eisen J.A."/>
        </authorList>
    </citation>
    <scope>NUCLEOTIDE SEQUENCE [LARGE SCALE GENOMIC DNA]</scope>
    <source>
        <strain evidence="9">ATCC 51119 / DSM 12145 / JCM 21818 / LMG 10337 / NBRC 100064 / NCIMB 13643</strain>
    </source>
</reference>
<dbReference type="KEGG" id="psn:Pedsa_0692"/>
<feature type="domain" description="RagB/SusD" evidence="6">
    <location>
        <begin position="272"/>
        <end position="434"/>
    </location>
</feature>
<dbReference type="eggNOG" id="COG0561">
    <property type="taxonomic scope" value="Bacteria"/>
</dbReference>
<keyword evidence="4" id="KW-0472">Membrane</keyword>
<organism evidence="8 9">
    <name type="scientific">Pseudopedobacter saltans (strain ATCC 51119 / DSM 12145 / JCM 21818 / CCUG 39354 / LMG 10337 / NBRC 100064 / NCIMB 13643)</name>
    <name type="common">Pedobacter saltans</name>
    <dbReference type="NCBI Taxonomy" id="762903"/>
    <lineage>
        <taxon>Bacteria</taxon>
        <taxon>Pseudomonadati</taxon>
        <taxon>Bacteroidota</taxon>
        <taxon>Sphingobacteriia</taxon>
        <taxon>Sphingobacteriales</taxon>
        <taxon>Sphingobacteriaceae</taxon>
        <taxon>Pseudopedobacter</taxon>
    </lineage>
</organism>
<feature type="domain" description="RagB/SusD" evidence="6">
    <location>
        <begin position="540"/>
        <end position="638"/>
    </location>
</feature>
<evidence type="ECO:0000256" key="3">
    <source>
        <dbReference type="ARBA" id="ARBA00022729"/>
    </source>
</evidence>
<dbReference type="InterPro" id="IPR012944">
    <property type="entry name" value="SusD_RagB_dom"/>
</dbReference>
<dbReference type="Proteomes" id="UP000000310">
    <property type="component" value="Chromosome"/>
</dbReference>
<dbReference type="Pfam" id="PF14322">
    <property type="entry name" value="SusD-like_3"/>
    <property type="match status" value="1"/>
</dbReference>
<dbReference type="RefSeq" id="WP_013631769.1">
    <property type="nucleotide sequence ID" value="NC_015177.1"/>
</dbReference>
<keyword evidence="5" id="KW-0998">Cell outer membrane</keyword>
<accession>F0S8I4</accession>
<comment type="subcellular location">
    <subcellularLocation>
        <location evidence="1">Cell outer membrane</location>
    </subcellularLocation>
</comment>
<dbReference type="Pfam" id="PF07980">
    <property type="entry name" value="SusD_RagB"/>
    <property type="match status" value="2"/>
</dbReference>
<keyword evidence="9" id="KW-1185">Reference proteome</keyword>
<gene>
    <name evidence="8" type="ordered locus">Pedsa_0692</name>
</gene>